<keyword evidence="4" id="KW-1185">Reference proteome</keyword>
<evidence type="ECO:0000256" key="1">
    <source>
        <dbReference type="ARBA" id="ARBA00022490"/>
    </source>
</evidence>
<proteinExistence type="inferred from homology"/>
<dbReference type="InterPro" id="IPR009242">
    <property type="entry name" value="DUF896"/>
</dbReference>
<dbReference type="SUPFAM" id="SSF158221">
    <property type="entry name" value="YnzC-like"/>
    <property type="match status" value="1"/>
</dbReference>
<evidence type="ECO:0000256" key="2">
    <source>
        <dbReference type="HAMAP-Rule" id="MF_01103"/>
    </source>
</evidence>
<dbReference type="GO" id="GO:0005737">
    <property type="term" value="C:cytoplasm"/>
    <property type="evidence" value="ECO:0007669"/>
    <property type="project" value="UniProtKB-SubCell"/>
</dbReference>
<accession>A0A6I2U984</accession>
<dbReference type="HAMAP" id="MF_01103">
    <property type="entry name" value="UPF0291"/>
    <property type="match status" value="1"/>
</dbReference>
<dbReference type="PANTHER" id="PTHR37300">
    <property type="entry name" value="UPF0291 PROTEIN CBO2609/CLC_2481"/>
    <property type="match status" value="1"/>
</dbReference>
<dbReference type="Proteomes" id="UP000433181">
    <property type="component" value="Unassembled WGS sequence"/>
</dbReference>
<dbReference type="Gene3D" id="1.10.287.540">
    <property type="entry name" value="Helix hairpin bin"/>
    <property type="match status" value="1"/>
</dbReference>
<name>A0A6I2U984_9FIRM</name>
<sequence length="64" mass="7557">MITKELLDEINALARKQRSTGLTDEEKIRQNQLRKKYLAGFRKNMKNILDRIEIVDEIPDSKLN</sequence>
<dbReference type="PANTHER" id="PTHR37300:SF1">
    <property type="entry name" value="UPF0291 PROTEIN YNZC"/>
    <property type="match status" value="1"/>
</dbReference>
<dbReference type="RefSeq" id="WP_154406236.1">
    <property type="nucleotide sequence ID" value="NZ_VUNR01000005.1"/>
</dbReference>
<gene>
    <name evidence="3" type="ORF">FYJ84_03580</name>
</gene>
<organism evidence="3 4">
    <name type="scientific">Anaerovibrio slackiae</name>
    <dbReference type="NCBI Taxonomy" id="2652309"/>
    <lineage>
        <taxon>Bacteria</taxon>
        <taxon>Bacillati</taxon>
        <taxon>Bacillota</taxon>
        <taxon>Negativicutes</taxon>
        <taxon>Selenomonadales</taxon>
        <taxon>Selenomonadaceae</taxon>
        <taxon>Anaerovibrio</taxon>
    </lineage>
</organism>
<comment type="caution">
    <text evidence="3">The sequence shown here is derived from an EMBL/GenBank/DDBJ whole genome shotgun (WGS) entry which is preliminary data.</text>
</comment>
<evidence type="ECO:0000313" key="4">
    <source>
        <dbReference type="Proteomes" id="UP000433181"/>
    </source>
</evidence>
<evidence type="ECO:0000313" key="3">
    <source>
        <dbReference type="EMBL" id="MSU08073.1"/>
    </source>
</evidence>
<dbReference type="Pfam" id="PF05979">
    <property type="entry name" value="DUF896"/>
    <property type="match status" value="1"/>
</dbReference>
<dbReference type="EMBL" id="VUNR01000005">
    <property type="protein sequence ID" value="MSU08073.1"/>
    <property type="molecule type" value="Genomic_DNA"/>
</dbReference>
<keyword evidence="1 2" id="KW-0963">Cytoplasm</keyword>
<comment type="similarity">
    <text evidence="2">Belongs to the UPF0291 family.</text>
</comment>
<dbReference type="AlphaFoldDB" id="A0A6I2U984"/>
<reference evidence="3 4" key="1">
    <citation type="submission" date="2019-08" db="EMBL/GenBank/DDBJ databases">
        <title>In-depth cultivation of the pig gut microbiome towards novel bacterial diversity and tailored functional studies.</title>
        <authorList>
            <person name="Wylensek D."/>
            <person name="Hitch T.C.A."/>
            <person name="Clavel T."/>
        </authorList>
    </citation>
    <scope>NUCLEOTIDE SEQUENCE [LARGE SCALE GENOMIC DNA]</scope>
    <source>
        <strain evidence="3 4">WCA-693-APC-5D-A</strain>
    </source>
</reference>
<protein>
    <recommendedName>
        <fullName evidence="2">UPF0291 protein FYJ84_03580</fullName>
    </recommendedName>
</protein>
<dbReference type="GeneID" id="96777986"/>
<comment type="subcellular location">
    <subcellularLocation>
        <location evidence="2">Cytoplasm</location>
    </subcellularLocation>
</comment>